<accession>A0A9Q0Y0G6</accession>
<protein>
    <submittedName>
        <fullName evidence="1">Uncharacterized protein</fullName>
    </submittedName>
</protein>
<dbReference type="Proteomes" id="UP001142489">
    <property type="component" value="Unassembled WGS sequence"/>
</dbReference>
<gene>
    <name evidence="1" type="ORF">JRQ81_010923</name>
</gene>
<keyword evidence="2" id="KW-1185">Reference proteome</keyword>
<organism evidence="1 2">
    <name type="scientific">Phrynocephalus forsythii</name>
    <dbReference type="NCBI Taxonomy" id="171643"/>
    <lineage>
        <taxon>Eukaryota</taxon>
        <taxon>Metazoa</taxon>
        <taxon>Chordata</taxon>
        <taxon>Craniata</taxon>
        <taxon>Vertebrata</taxon>
        <taxon>Euteleostomi</taxon>
        <taxon>Lepidosauria</taxon>
        <taxon>Squamata</taxon>
        <taxon>Bifurcata</taxon>
        <taxon>Unidentata</taxon>
        <taxon>Episquamata</taxon>
        <taxon>Toxicofera</taxon>
        <taxon>Iguania</taxon>
        <taxon>Acrodonta</taxon>
        <taxon>Agamidae</taxon>
        <taxon>Agaminae</taxon>
        <taxon>Phrynocephalus</taxon>
    </lineage>
</organism>
<dbReference type="EMBL" id="JAPFRF010000003">
    <property type="protein sequence ID" value="KAJ7338221.1"/>
    <property type="molecule type" value="Genomic_DNA"/>
</dbReference>
<reference evidence="1" key="1">
    <citation type="journal article" date="2023" name="DNA Res.">
        <title>Chromosome-level genome assembly of Phrynocephalus forsythii using third-generation DNA sequencing and Hi-C analysis.</title>
        <authorList>
            <person name="Qi Y."/>
            <person name="Zhao W."/>
            <person name="Zhao Y."/>
            <person name="Niu C."/>
            <person name="Cao S."/>
            <person name="Zhang Y."/>
        </authorList>
    </citation>
    <scope>NUCLEOTIDE SEQUENCE</scope>
    <source>
        <tissue evidence="1">Muscle</tissue>
    </source>
</reference>
<comment type="caution">
    <text evidence="1">The sequence shown here is derived from an EMBL/GenBank/DDBJ whole genome shotgun (WGS) entry which is preliminary data.</text>
</comment>
<proteinExistence type="predicted"/>
<evidence type="ECO:0000313" key="1">
    <source>
        <dbReference type="EMBL" id="KAJ7338221.1"/>
    </source>
</evidence>
<dbReference type="OrthoDB" id="8963429at2759"/>
<dbReference type="AlphaFoldDB" id="A0A9Q0Y0G6"/>
<sequence length="86" mass="10134">MACFAATTAHEKHIRYKDAMQIYIGTTKSSIQSRIKEHERHCRLKEPEKPEIAEHTMKQTRNEILFQDTDVLDNTTNHYVRLQGSY</sequence>
<evidence type="ECO:0000313" key="2">
    <source>
        <dbReference type="Proteomes" id="UP001142489"/>
    </source>
</evidence>
<name>A0A9Q0Y0G6_9SAUR</name>